<protein>
    <submittedName>
        <fullName evidence="2">Recombinase family protein</fullName>
    </submittedName>
</protein>
<sequence length="200" mass="20904">MNGSIDYARCSLDEQDLTARRGILPGLGIAGERVHPDHGLTGTNRGRPGPARATAAAHACDPLVVPAPERLARSAPDARGIGDSLTARGVKLSPDGALHGPGDPMDKMFFHILGTFAGFEAGLLRMRTREGTPVAKAEGKPRGKQVELTIRQQTHPVKGHRSGERAIAGLTGLSSVGRAAVHSVLERHRTSVAPTASGGR</sequence>
<dbReference type="AlphaFoldDB" id="A0A5J6FMU0"/>
<reference evidence="2 3" key="1">
    <citation type="submission" date="2017-09" db="EMBL/GenBank/DDBJ databases">
        <authorList>
            <person name="Lee N."/>
            <person name="Cho B.-K."/>
        </authorList>
    </citation>
    <scope>NUCLEOTIDE SEQUENCE [LARGE SCALE GENOMIC DNA]</scope>
    <source>
        <strain evidence="2 3">ATCC 12769</strain>
    </source>
</reference>
<dbReference type="Gene3D" id="3.40.50.1390">
    <property type="entry name" value="Resolvase, N-terminal catalytic domain"/>
    <property type="match status" value="1"/>
</dbReference>
<dbReference type="SMART" id="SM00857">
    <property type="entry name" value="Resolvase"/>
    <property type="match status" value="1"/>
</dbReference>
<dbReference type="OrthoDB" id="3405463at2"/>
<feature type="domain" description="Resolvase/invertase-type recombinase catalytic" evidence="1">
    <location>
        <begin position="3"/>
        <end position="139"/>
    </location>
</feature>
<evidence type="ECO:0000259" key="1">
    <source>
        <dbReference type="PROSITE" id="PS51736"/>
    </source>
</evidence>
<dbReference type="SUPFAM" id="SSF53041">
    <property type="entry name" value="Resolvase-like"/>
    <property type="match status" value="1"/>
</dbReference>
<dbReference type="EMBL" id="CP023702">
    <property type="protein sequence ID" value="QEU76275.1"/>
    <property type="molecule type" value="Genomic_DNA"/>
</dbReference>
<gene>
    <name evidence="2" type="ORF">CP967_33735</name>
</gene>
<dbReference type="Pfam" id="PF00239">
    <property type="entry name" value="Resolvase"/>
    <property type="match status" value="1"/>
</dbReference>
<evidence type="ECO:0000313" key="2">
    <source>
        <dbReference type="EMBL" id="QEU76275.1"/>
    </source>
</evidence>
<keyword evidence="3" id="KW-1185">Reference proteome</keyword>
<proteinExistence type="predicted"/>
<dbReference type="KEGG" id="snk:CP967_33735"/>
<dbReference type="InterPro" id="IPR036162">
    <property type="entry name" value="Resolvase-like_N_sf"/>
</dbReference>
<organism evidence="2 3">
    <name type="scientific">Streptomyces nitrosporeus</name>
    <dbReference type="NCBI Taxonomy" id="28894"/>
    <lineage>
        <taxon>Bacteria</taxon>
        <taxon>Bacillati</taxon>
        <taxon>Actinomycetota</taxon>
        <taxon>Actinomycetes</taxon>
        <taxon>Kitasatosporales</taxon>
        <taxon>Streptomycetaceae</taxon>
        <taxon>Streptomyces</taxon>
    </lineage>
</organism>
<dbReference type="RefSeq" id="WP_150491592.1">
    <property type="nucleotide sequence ID" value="NZ_BMUV01000026.1"/>
</dbReference>
<accession>A0A5J6FMU0</accession>
<name>A0A5J6FMU0_9ACTN</name>
<dbReference type="Proteomes" id="UP000326178">
    <property type="component" value="Chromosome"/>
</dbReference>
<dbReference type="GO" id="GO:0000150">
    <property type="term" value="F:DNA strand exchange activity"/>
    <property type="evidence" value="ECO:0007669"/>
    <property type="project" value="InterPro"/>
</dbReference>
<evidence type="ECO:0000313" key="3">
    <source>
        <dbReference type="Proteomes" id="UP000326178"/>
    </source>
</evidence>
<dbReference type="PROSITE" id="PS51736">
    <property type="entry name" value="RECOMBINASES_3"/>
    <property type="match status" value="1"/>
</dbReference>
<dbReference type="GO" id="GO:0003677">
    <property type="term" value="F:DNA binding"/>
    <property type="evidence" value="ECO:0007669"/>
    <property type="project" value="InterPro"/>
</dbReference>
<dbReference type="InterPro" id="IPR006119">
    <property type="entry name" value="Resolv_N"/>
</dbReference>